<dbReference type="Proteomes" id="UP000824120">
    <property type="component" value="Chromosome 1"/>
</dbReference>
<proteinExistence type="predicted"/>
<comment type="caution">
    <text evidence="2">The sequence shown here is derived from an EMBL/GenBank/DDBJ whole genome shotgun (WGS) entry which is preliminary data.</text>
</comment>
<evidence type="ECO:0000313" key="3">
    <source>
        <dbReference type="Proteomes" id="UP000824120"/>
    </source>
</evidence>
<dbReference type="OrthoDB" id="1653544at2759"/>
<keyword evidence="3" id="KW-1185">Reference proteome</keyword>
<keyword evidence="1" id="KW-0472">Membrane</keyword>
<protein>
    <submittedName>
        <fullName evidence="2">Uncharacterized protein</fullName>
    </submittedName>
</protein>
<name>A0A9J6B437_SOLCO</name>
<feature type="transmembrane region" description="Helical" evidence="1">
    <location>
        <begin position="6"/>
        <end position="26"/>
    </location>
</feature>
<evidence type="ECO:0000313" key="2">
    <source>
        <dbReference type="EMBL" id="KAG5631396.1"/>
    </source>
</evidence>
<sequence>MYLIAVAYGIILMLIHLLDFSSLMEIRKKTVTVIAKISMIASSKLVLVAGDSSILNNFLRILESWSVLGKENSYIALQAMGQGEELYLF</sequence>
<dbReference type="EMBL" id="JACXVP010000001">
    <property type="protein sequence ID" value="KAG5631396.1"/>
    <property type="molecule type" value="Genomic_DNA"/>
</dbReference>
<evidence type="ECO:0000256" key="1">
    <source>
        <dbReference type="SAM" id="Phobius"/>
    </source>
</evidence>
<organism evidence="2 3">
    <name type="scientific">Solanum commersonii</name>
    <name type="common">Commerson's wild potato</name>
    <name type="synonym">Commerson's nightshade</name>
    <dbReference type="NCBI Taxonomy" id="4109"/>
    <lineage>
        <taxon>Eukaryota</taxon>
        <taxon>Viridiplantae</taxon>
        <taxon>Streptophyta</taxon>
        <taxon>Embryophyta</taxon>
        <taxon>Tracheophyta</taxon>
        <taxon>Spermatophyta</taxon>
        <taxon>Magnoliopsida</taxon>
        <taxon>eudicotyledons</taxon>
        <taxon>Gunneridae</taxon>
        <taxon>Pentapetalae</taxon>
        <taxon>asterids</taxon>
        <taxon>lamiids</taxon>
        <taxon>Solanales</taxon>
        <taxon>Solanaceae</taxon>
        <taxon>Solanoideae</taxon>
        <taxon>Solaneae</taxon>
        <taxon>Solanum</taxon>
    </lineage>
</organism>
<reference evidence="2 3" key="1">
    <citation type="submission" date="2020-09" db="EMBL/GenBank/DDBJ databases">
        <title>De no assembly of potato wild relative species, Solanum commersonii.</title>
        <authorList>
            <person name="Cho K."/>
        </authorList>
    </citation>
    <scope>NUCLEOTIDE SEQUENCE [LARGE SCALE GENOMIC DNA]</scope>
    <source>
        <strain evidence="2">LZ3.2</strain>
        <tissue evidence="2">Leaf</tissue>
    </source>
</reference>
<accession>A0A9J6B437</accession>
<gene>
    <name evidence="2" type="ORF">H5410_003113</name>
</gene>
<keyword evidence="1" id="KW-1133">Transmembrane helix</keyword>
<dbReference type="AlphaFoldDB" id="A0A9J6B437"/>
<keyword evidence="1" id="KW-0812">Transmembrane</keyword>